<evidence type="ECO:0000313" key="6">
    <source>
        <dbReference type="EMBL" id="QGF22345.1"/>
    </source>
</evidence>
<evidence type="ECO:0000259" key="5">
    <source>
        <dbReference type="PROSITE" id="PS51898"/>
    </source>
</evidence>
<dbReference type="KEGG" id="rain:Rai3103_00090"/>
<dbReference type="InterPro" id="IPR010998">
    <property type="entry name" value="Integrase_recombinase_N"/>
</dbReference>
<name>A0A5Q2FCB5_9ACTN</name>
<evidence type="ECO:0000256" key="3">
    <source>
        <dbReference type="ARBA" id="ARBA00023172"/>
    </source>
</evidence>
<dbReference type="GO" id="GO:0003677">
    <property type="term" value="F:DNA binding"/>
    <property type="evidence" value="ECO:0007669"/>
    <property type="project" value="UniProtKB-KW"/>
</dbReference>
<keyword evidence="3" id="KW-0233">DNA recombination</keyword>
<comment type="similarity">
    <text evidence="1">Belongs to the 'phage' integrase family.</text>
</comment>
<sequence length="440" mass="48098">MLHGACARDAYSNNGRVIMGDLARLDGHRSKPKLGGSNKRTRRRFGNIRKLPSGRFQASYQGPDGLRHKAPTTFLTTGDASKWLSLTEADIIAARWRPPQASAPTRENFRDYASRWLNAADLKPRTRDEYRRLIDDLVKTFGDRPLLGITPDEVVAWHVALPPDRATGNAHRYRMLHRVMQAAVDDENVHGLTVNPCQHPKWGKGPAGRPIVPATVGQLATIAEHMPPRLAAAVHVAAWCGLRLGELAELRRADVDLKGGTIRVTRSVQWVRDGVRDNGKARYVPVVGPPKSDAGIRTVTIPPHIVPILREHLAEHAQPGPRGLVFPAPEGGQLRSGPVCRVFGPAREAAGRPDLRWHDLRHTGATLYAQAGATLRESMAYLGHSTPGMALHYAHVAEGRPATLAAKLSAMAGWEPPGVNDGFTDEDGHEELSETDVDNT</sequence>
<dbReference type="PROSITE" id="PS51898">
    <property type="entry name" value="TYR_RECOMBINASE"/>
    <property type="match status" value="1"/>
</dbReference>
<dbReference type="InterPro" id="IPR002104">
    <property type="entry name" value="Integrase_catalytic"/>
</dbReference>
<evidence type="ECO:0000256" key="1">
    <source>
        <dbReference type="ARBA" id="ARBA00008857"/>
    </source>
</evidence>
<keyword evidence="2" id="KW-0238">DNA-binding</keyword>
<dbReference type="InterPro" id="IPR013762">
    <property type="entry name" value="Integrase-like_cat_sf"/>
</dbReference>
<feature type="compositionally biased region" description="Acidic residues" evidence="4">
    <location>
        <begin position="423"/>
        <end position="440"/>
    </location>
</feature>
<dbReference type="Gene3D" id="1.10.150.130">
    <property type="match status" value="1"/>
</dbReference>
<dbReference type="CDD" id="cd01189">
    <property type="entry name" value="INT_ICEBs1_C_like"/>
    <property type="match status" value="1"/>
</dbReference>
<dbReference type="PANTHER" id="PTHR30349:SF64">
    <property type="entry name" value="PROPHAGE INTEGRASE INTD-RELATED"/>
    <property type="match status" value="1"/>
</dbReference>
<dbReference type="InterPro" id="IPR011010">
    <property type="entry name" value="DNA_brk_join_enz"/>
</dbReference>
<dbReference type="GO" id="GO:0006310">
    <property type="term" value="P:DNA recombination"/>
    <property type="evidence" value="ECO:0007669"/>
    <property type="project" value="UniProtKB-KW"/>
</dbReference>
<feature type="domain" description="Tyr recombinase" evidence="5">
    <location>
        <begin position="209"/>
        <end position="406"/>
    </location>
</feature>
<dbReference type="InterPro" id="IPR058717">
    <property type="entry name" value="Phage_L5_Integrase_N"/>
</dbReference>
<dbReference type="InterPro" id="IPR050090">
    <property type="entry name" value="Tyrosine_recombinase_XerCD"/>
</dbReference>
<keyword evidence="7" id="KW-1185">Reference proteome</keyword>
<evidence type="ECO:0000256" key="4">
    <source>
        <dbReference type="SAM" id="MobiDB-lite"/>
    </source>
</evidence>
<proteinExistence type="inferred from homology"/>
<feature type="region of interest" description="Disordered" evidence="4">
    <location>
        <begin position="416"/>
        <end position="440"/>
    </location>
</feature>
<dbReference type="EMBL" id="CP045725">
    <property type="protein sequence ID" value="QGF22345.1"/>
    <property type="molecule type" value="Genomic_DNA"/>
</dbReference>
<evidence type="ECO:0000256" key="2">
    <source>
        <dbReference type="ARBA" id="ARBA00023125"/>
    </source>
</evidence>
<dbReference type="Pfam" id="PF26003">
    <property type="entry name" value="Integrase_N_phage"/>
    <property type="match status" value="1"/>
</dbReference>
<dbReference type="AlphaFoldDB" id="A0A5Q2FCB5"/>
<protein>
    <submittedName>
        <fullName evidence="6">Tyrosine-type recombinase/integrase</fullName>
    </submittedName>
</protein>
<dbReference type="Proteomes" id="UP000386847">
    <property type="component" value="Chromosome"/>
</dbReference>
<evidence type="ECO:0000313" key="7">
    <source>
        <dbReference type="Proteomes" id="UP000386847"/>
    </source>
</evidence>
<dbReference type="PANTHER" id="PTHR30349">
    <property type="entry name" value="PHAGE INTEGRASE-RELATED"/>
    <property type="match status" value="1"/>
</dbReference>
<accession>A0A5Q2FCB5</accession>
<dbReference type="Gene3D" id="1.10.443.10">
    <property type="entry name" value="Intergrase catalytic core"/>
    <property type="match status" value="1"/>
</dbReference>
<dbReference type="SUPFAM" id="SSF56349">
    <property type="entry name" value="DNA breaking-rejoining enzymes"/>
    <property type="match status" value="1"/>
</dbReference>
<gene>
    <name evidence="6" type="ORF">Rai3103_00090</name>
</gene>
<reference evidence="6 7" key="1">
    <citation type="submission" date="2019-10" db="EMBL/GenBank/DDBJ databases">
        <title>Genomic analysis of Raineyella sp. CBA3103.</title>
        <authorList>
            <person name="Roh S.W."/>
        </authorList>
    </citation>
    <scope>NUCLEOTIDE SEQUENCE [LARGE SCALE GENOMIC DNA]</scope>
    <source>
        <strain evidence="6 7">CBA3103</strain>
    </source>
</reference>
<dbReference type="GO" id="GO:0015074">
    <property type="term" value="P:DNA integration"/>
    <property type="evidence" value="ECO:0007669"/>
    <property type="project" value="InterPro"/>
</dbReference>
<dbReference type="Pfam" id="PF00589">
    <property type="entry name" value="Phage_integrase"/>
    <property type="match status" value="1"/>
</dbReference>
<organism evidence="6 7">
    <name type="scientific">Raineyella fluvialis</name>
    <dbReference type="NCBI Taxonomy" id="2662261"/>
    <lineage>
        <taxon>Bacteria</taxon>
        <taxon>Bacillati</taxon>
        <taxon>Actinomycetota</taxon>
        <taxon>Actinomycetes</taxon>
        <taxon>Propionibacteriales</taxon>
        <taxon>Propionibacteriaceae</taxon>
        <taxon>Raineyella</taxon>
    </lineage>
</organism>